<dbReference type="EMBL" id="JAFBEC010000004">
    <property type="protein sequence ID" value="MBM7632498.1"/>
    <property type="molecule type" value="Genomic_DNA"/>
</dbReference>
<protein>
    <recommendedName>
        <fullName evidence="8">Cell division protein DivIB</fullName>
    </recommendedName>
</protein>
<dbReference type="InterPro" id="IPR013685">
    <property type="entry name" value="POTRA_FtsQ_type"/>
</dbReference>
<dbReference type="InterPro" id="IPR050487">
    <property type="entry name" value="FtsQ_DivIB"/>
</dbReference>
<dbReference type="HAMAP" id="MF_00912">
    <property type="entry name" value="DivIB"/>
    <property type="match status" value="1"/>
</dbReference>
<evidence type="ECO:0000256" key="3">
    <source>
        <dbReference type="ARBA" id="ARBA00022618"/>
    </source>
</evidence>
<evidence type="ECO:0000256" key="4">
    <source>
        <dbReference type="ARBA" id="ARBA00022692"/>
    </source>
</evidence>
<dbReference type="RefSeq" id="WP_204696789.1">
    <property type="nucleotide sequence ID" value="NZ_JAFBEC010000004.1"/>
</dbReference>
<comment type="subcellular location">
    <subcellularLocation>
        <location evidence="8">Cell membrane</location>
        <topology evidence="8">Single-pass type II membrane protein</topology>
    </subcellularLocation>
    <subcellularLocation>
        <location evidence="1">Membrane</location>
    </subcellularLocation>
    <text evidence="8">Localizes to the division septum.</text>
</comment>
<dbReference type="GO" id="GO:0051301">
    <property type="term" value="P:cell division"/>
    <property type="evidence" value="ECO:0007669"/>
    <property type="project" value="UniProtKB-KW"/>
</dbReference>
<dbReference type="Gene3D" id="3.40.50.10960">
    <property type="match status" value="1"/>
</dbReference>
<dbReference type="PANTHER" id="PTHR37820">
    <property type="entry name" value="CELL DIVISION PROTEIN DIVIB"/>
    <property type="match status" value="1"/>
</dbReference>
<reference evidence="11 12" key="1">
    <citation type="submission" date="2021-01" db="EMBL/GenBank/DDBJ databases">
        <title>Genomic Encyclopedia of Type Strains, Phase IV (KMG-IV): sequencing the most valuable type-strain genomes for metagenomic binning, comparative biology and taxonomic classification.</title>
        <authorList>
            <person name="Goeker M."/>
        </authorList>
    </citation>
    <scope>NUCLEOTIDE SEQUENCE [LARGE SCALE GENOMIC DNA]</scope>
    <source>
        <strain evidence="11 12">DSM 25540</strain>
    </source>
</reference>
<feature type="transmembrane region" description="Helical" evidence="8">
    <location>
        <begin position="29"/>
        <end position="46"/>
    </location>
</feature>
<evidence type="ECO:0000256" key="7">
    <source>
        <dbReference type="ARBA" id="ARBA00023306"/>
    </source>
</evidence>
<name>A0ABS2PAQ5_9BACL</name>
<feature type="domain" description="POTRA" evidence="10">
    <location>
        <begin position="51"/>
        <end position="119"/>
    </location>
</feature>
<comment type="similarity">
    <text evidence="8">Belongs to the FtsQ/DivIB family. DivIB subfamily.</text>
</comment>
<dbReference type="InterPro" id="IPR026580">
    <property type="entry name" value="DivIB"/>
</dbReference>
<keyword evidence="12" id="KW-1185">Reference proteome</keyword>
<feature type="region of interest" description="Disordered" evidence="9">
    <location>
        <begin position="260"/>
        <end position="285"/>
    </location>
</feature>
<evidence type="ECO:0000313" key="11">
    <source>
        <dbReference type="EMBL" id="MBM7632498.1"/>
    </source>
</evidence>
<keyword evidence="2 8" id="KW-1003">Cell membrane</keyword>
<proteinExistence type="inferred from homology"/>
<evidence type="ECO:0000259" key="10">
    <source>
        <dbReference type="PROSITE" id="PS51779"/>
    </source>
</evidence>
<comment type="caution">
    <text evidence="11">The sequence shown here is derived from an EMBL/GenBank/DDBJ whole genome shotgun (WGS) entry which is preliminary data.</text>
</comment>
<keyword evidence="4 8" id="KW-0812">Transmembrane</keyword>
<sequence>MADKQNVVSVSDRIPALKEQRKKRANRRLIFYLSIFFILIGIVVYFQSPLSHVQQIQVEGNYTGETREIIDQSALVSGESIWSQSLSSAKERVEQIPYIEEATIERSLPTTLRIIVQERDRTAYLHSNDQFIPVYGNGQLMDEQSLDTYPSDAPIIFNWQNEELLEAFFVELDKLGSGMINHISEIHPSDDDPTLLRLFMNDGIEVETTIENFASYMAPYPTVARQISEPSDGILHMKMSPYFEAFNPEEYAGEIHEEHIDTGDGGLETEEEPVTEEPIEEGENN</sequence>
<dbReference type="Gene3D" id="3.10.20.310">
    <property type="entry name" value="membrane protein fhac"/>
    <property type="match status" value="1"/>
</dbReference>
<dbReference type="Proteomes" id="UP000741863">
    <property type="component" value="Unassembled WGS sequence"/>
</dbReference>
<dbReference type="PROSITE" id="PS51779">
    <property type="entry name" value="POTRA"/>
    <property type="match status" value="1"/>
</dbReference>
<evidence type="ECO:0000256" key="1">
    <source>
        <dbReference type="ARBA" id="ARBA00004370"/>
    </source>
</evidence>
<organism evidence="11 12">
    <name type="scientific">Geomicrobium sediminis</name>
    <dbReference type="NCBI Taxonomy" id="1347788"/>
    <lineage>
        <taxon>Bacteria</taxon>
        <taxon>Bacillati</taxon>
        <taxon>Bacillota</taxon>
        <taxon>Bacilli</taxon>
        <taxon>Bacillales</taxon>
        <taxon>Geomicrobium</taxon>
    </lineage>
</organism>
<comment type="function">
    <text evidence="8">Cell division protein that may be involved in stabilizing or promoting the assembly of the division complex.</text>
</comment>
<accession>A0ABS2PAQ5</accession>
<evidence type="ECO:0000313" key="12">
    <source>
        <dbReference type="Proteomes" id="UP000741863"/>
    </source>
</evidence>
<keyword evidence="3 8" id="KW-0132">Cell division</keyword>
<evidence type="ECO:0000256" key="9">
    <source>
        <dbReference type="SAM" id="MobiDB-lite"/>
    </source>
</evidence>
<gene>
    <name evidence="8" type="primary">divIB</name>
    <name evidence="11" type="ORF">JOD17_001592</name>
</gene>
<feature type="compositionally biased region" description="Acidic residues" evidence="9">
    <location>
        <begin position="267"/>
        <end position="285"/>
    </location>
</feature>
<dbReference type="Pfam" id="PF08478">
    <property type="entry name" value="POTRA_1"/>
    <property type="match status" value="1"/>
</dbReference>
<dbReference type="PANTHER" id="PTHR37820:SF1">
    <property type="entry name" value="CELL DIVISION PROTEIN FTSQ"/>
    <property type="match status" value="1"/>
</dbReference>
<evidence type="ECO:0000256" key="6">
    <source>
        <dbReference type="ARBA" id="ARBA00023136"/>
    </source>
</evidence>
<evidence type="ECO:0000256" key="2">
    <source>
        <dbReference type="ARBA" id="ARBA00022475"/>
    </source>
</evidence>
<dbReference type="InterPro" id="IPR034746">
    <property type="entry name" value="POTRA"/>
</dbReference>
<keyword evidence="5 8" id="KW-1133">Transmembrane helix</keyword>
<keyword evidence="7 8" id="KW-0131">Cell cycle</keyword>
<evidence type="ECO:0000256" key="5">
    <source>
        <dbReference type="ARBA" id="ARBA00022989"/>
    </source>
</evidence>
<keyword evidence="6 8" id="KW-0472">Membrane</keyword>
<evidence type="ECO:0000256" key="8">
    <source>
        <dbReference type="HAMAP-Rule" id="MF_00912"/>
    </source>
</evidence>